<dbReference type="GO" id="GO:0035516">
    <property type="term" value="F:broad specificity oxidative DNA demethylase activity"/>
    <property type="evidence" value="ECO:0007669"/>
    <property type="project" value="TreeGrafter"/>
</dbReference>
<evidence type="ECO:0000256" key="3">
    <source>
        <dbReference type="ARBA" id="ARBA00023002"/>
    </source>
</evidence>
<dbReference type="GO" id="GO:0035515">
    <property type="term" value="F:oxidative RNA demethylase activity"/>
    <property type="evidence" value="ECO:0007669"/>
    <property type="project" value="TreeGrafter"/>
</dbReference>
<proteinExistence type="predicted"/>
<accession>A0A5K3F5V8</accession>
<keyword evidence="2" id="KW-0223">Dioxygenase</keyword>
<comment type="cofactor">
    <cofactor evidence="5">
        <name>Fe(2+)</name>
        <dbReference type="ChEBI" id="CHEBI:29033"/>
    </cofactor>
    <text evidence="5">Binds 1 Fe(2+) ion per subunit.</text>
</comment>
<dbReference type="InterPro" id="IPR004574">
    <property type="entry name" value="Alkb"/>
</dbReference>
<keyword evidence="3" id="KW-0560">Oxidoreductase</keyword>
<dbReference type="PANTHER" id="PTHR16557">
    <property type="entry name" value="ALKYLATED DNA REPAIR PROTEIN ALKB-RELATED"/>
    <property type="match status" value="1"/>
</dbReference>
<evidence type="ECO:0000313" key="7">
    <source>
        <dbReference type="WBParaSite" id="MCU_005771-RA"/>
    </source>
</evidence>
<reference evidence="7" key="1">
    <citation type="submission" date="2019-11" db="UniProtKB">
        <authorList>
            <consortium name="WormBaseParasite"/>
        </authorList>
    </citation>
    <scope>IDENTIFICATION</scope>
</reference>
<feature type="domain" description="Alpha-ketoglutarate-dependent dioxygenase AlkB-like" evidence="6">
    <location>
        <begin position="122"/>
        <end position="262"/>
    </location>
</feature>
<feature type="binding site" evidence="5">
    <location>
        <position position="203"/>
    </location>
    <ligand>
        <name>Fe cation</name>
        <dbReference type="ChEBI" id="CHEBI:24875"/>
        <note>catalytic</note>
    </ligand>
</feature>
<dbReference type="GO" id="GO:0005634">
    <property type="term" value="C:nucleus"/>
    <property type="evidence" value="ECO:0007669"/>
    <property type="project" value="TreeGrafter"/>
</dbReference>
<evidence type="ECO:0000259" key="6">
    <source>
        <dbReference type="Pfam" id="PF13532"/>
    </source>
</evidence>
<dbReference type="InterPro" id="IPR037151">
    <property type="entry name" value="AlkB-like_sf"/>
</dbReference>
<dbReference type="Pfam" id="PF13532">
    <property type="entry name" value="2OG-FeII_Oxy_2"/>
    <property type="match status" value="1"/>
</dbReference>
<dbReference type="GO" id="GO:0035513">
    <property type="term" value="P:oxidative RNA demethylation"/>
    <property type="evidence" value="ECO:0007669"/>
    <property type="project" value="TreeGrafter"/>
</dbReference>
<dbReference type="GO" id="GO:0005737">
    <property type="term" value="C:cytoplasm"/>
    <property type="evidence" value="ECO:0007669"/>
    <property type="project" value="TreeGrafter"/>
</dbReference>
<dbReference type="SUPFAM" id="SSF51197">
    <property type="entry name" value="Clavaminate synthase-like"/>
    <property type="match status" value="1"/>
</dbReference>
<feature type="binding site" evidence="5">
    <location>
        <position position="205"/>
    </location>
    <ligand>
        <name>Fe cation</name>
        <dbReference type="ChEBI" id="CHEBI:24875"/>
        <note>catalytic</note>
    </ligand>
</feature>
<protein>
    <submittedName>
        <fullName evidence="7">2OG-FeII_Oxy_2 domain-containing protein</fullName>
    </submittedName>
</protein>
<keyword evidence="1 5" id="KW-0479">Metal-binding</keyword>
<dbReference type="GO" id="GO:0008198">
    <property type="term" value="F:ferrous iron binding"/>
    <property type="evidence" value="ECO:0007669"/>
    <property type="project" value="TreeGrafter"/>
</dbReference>
<dbReference type="WBParaSite" id="MCU_005771-RA">
    <property type="protein sequence ID" value="MCU_005771-RA"/>
    <property type="gene ID" value="MCU_005771"/>
</dbReference>
<name>A0A5K3F5V8_MESCO</name>
<dbReference type="InterPro" id="IPR027450">
    <property type="entry name" value="AlkB-like"/>
</dbReference>
<dbReference type="Gene3D" id="2.60.120.590">
    <property type="entry name" value="Alpha-ketoglutarate-dependent dioxygenase AlkB-like"/>
    <property type="match status" value="1"/>
</dbReference>
<organism evidence="7">
    <name type="scientific">Mesocestoides corti</name>
    <name type="common">Flatworm</name>
    <dbReference type="NCBI Taxonomy" id="53468"/>
    <lineage>
        <taxon>Eukaryota</taxon>
        <taxon>Metazoa</taxon>
        <taxon>Spiralia</taxon>
        <taxon>Lophotrochozoa</taxon>
        <taxon>Platyhelminthes</taxon>
        <taxon>Cestoda</taxon>
        <taxon>Eucestoda</taxon>
        <taxon>Cyclophyllidea</taxon>
        <taxon>Mesocestoididae</taxon>
        <taxon>Mesocestoides</taxon>
    </lineage>
</organism>
<keyword evidence="4 5" id="KW-0408">Iron</keyword>
<evidence type="ECO:0000256" key="1">
    <source>
        <dbReference type="ARBA" id="ARBA00022723"/>
    </source>
</evidence>
<dbReference type="AlphaFoldDB" id="A0A5K3F5V8"/>
<evidence type="ECO:0000256" key="2">
    <source>
        <dbReference type="ARBA" id="ARBA00022964"/>
    </source>
</evidence>
<dbReference type="PANTHER" id="PTHR16557:SF2">
    <property type="entry name" value="NUCLEIC ACID DIOXYGENASE ALKBH1"/>
    <property type="match status" value="1"/>
</dbReference>
<sequence>MSCNLTEAEERKRVFKFYKQFPDDASRLDEIEMSLSAFVKTKTCQSPDVAFFTSSFPFQYNLDEEFFIFRGAVSESVVQSLYEEALFAWPPADYAKSNLPNPISDAKTWLRGFVEPWKYRFLDQLRWVTLGYHYDWAKKVYPDNCCGSFPTKLAVFYKSVALTVAEEIRHEDGLLTHPSCYTTFTPEASIVNYYRKKTTMGFHIDDTEVSKLAPLISVSLGRPAIYLLEASGYIPGSLPHGNSEEVTRTIIPILLRHGDIMVSVPRLLSWERASLDLPTSFFPNLLSKFLEMLGDACEPSSLRDNLESYIYSTRLNMNVRQVNEHSVVQ</sequence>
<evidence type="ECO:0000256" key="4">
    <source>
        <dbReference type="ARBA" id="ARBA00023004"/>
    </source>
</evidence>
<evidence type="ECO:0000256" key="5">
    <source>
        <dbReference type="PIRSR" id="PIRSR604574-2"/>
    </source>
</evidence>